<feature type="binding site" evidence="7">
    <location>
        <position position="15"/>
    </location>
    <ligand>
        <name>substrate</name>
    </ligand>
</feature>
<comment type="subunit">
    <text evidence="4 8">Homotetramer.</text>
</comment>
<dbReference type="Pfam" id="PF00576">
    <property type="entry name" value="Transthyretin"/>
    <property type="match status" value="1"/>
</dbReference>
<feature type="domain" description="Transthyretin/hydroxyisourate hydrolase" evidence="9">
    <location>
        <begin position="12"/>
        <end position="123"/>
    </location>
</feature>
<name>A0A090DAN3_MESPL</name>
<evidence type="ECO:0000259" key="9">
    <source>
        <dbReference type="Pfam" id="PF00576"/>
    </source>
</evidence>
<evidence type="ECO:0000256" key="1">
    <source>
        <dbReference type="ARBA" id="ARBA00001043"/>
    </source>
</evidence>
<dbReference type="GO" id="GO:0033971">
    <property type="term" value="F:hydroxyisourate hydrolase activity"/>
    <property type="evidence" value="ECO:0007669"/>
    <property type="project" value="UniProtKB-EC"/>
</dbReference>
<dbReference type="EMBL" id="CCNB01000001">
    <property type="protein sequence ID" value="CDX12242.1"/>
    <property type="molecule type" value="Genomic_DNA"/>
</dbReference>
<dbReference type="PANTHER" id="PTHR10395:SF7">
    <property type="entry name" value="5-HYDROXYISOURATE HYDROLASE"/>
    <property type="match status" value="1"/>
</dbReference>
<dbReference type="Gene3D" id="2.60.40.180">
    <property type="entry name" value="Transthyretin/hydroxyisourate hydrolase domain"/>
    <property type="match status" value="1"/>
</dbReference>
<dbReference type="Proteomes" id="UP000046122">
    <property type="component" value="Unassembled WGS sequence"/>
</dbReference>
<evidence type="ECO:0000256" key="4">
    <source>
        <dbReference type="ARBA" id="ARBA00011881"/>
    </source>
</evidence>
<evidence type="ECO:0000313" key="11">
    <source>
        <dbReference type="EMBL" id="CDX54005.1"/>
    </source>
</evidence>
<dbReference type="PROSITE" id="PS00768">
    <property type="entry name" value="TRANSTHYRETIN_1"/>
    <property type="match status" value="1"/>
</dbReference>
<dbReference type="PROSITE" id="PS00769">
    <property type="entry name" value="TRANSTHYRETIN_2"/>
    <property type="match status" value="1"/>
</dbReference>
<evidence type="ECO:0000313" key="12">
    <source>
        <dbReference type="Proteomes" id="UP000046122"/>
    </source>
</evidence>
<dbReference type="InterPro" id="IPR023419">
    <property type="entry name" value="Transthyretin_CS"/>
</dbReference>
<dbReference type="InterPro" id="IPR023416">
    <property type="entry name" value="Transthyretin/HIU_hydrolase_d"/>
</dbReference>
<organism evidence="10 13">
    <name type="scientific">Mesorhizobium plurifarium</name>
    <dbReference type="NCBI Taxonomy" id="69974"/>
    <lineage>
        <taxon>Bacteria</taxon>
        <taxon>Pseudomonadati</taxon>
        <taxon>Pseudomonadota</taxon>
        <taxon>Alphaproteobacteria</taxon>
        <taxon>Hyphomicrobiales</taxon>
        <taxon>Phyllobacteriaceae</taxon>
        <taxon>Mesorhizobium</taxon>
    </lineage>
</organism>
<evidence type="ECO:0000313" key="13">
    <source>
        <dbReference type="Proteomes" id="UP000046373"/>
    </source>
</evidence>
<proteinExistence type="inferred from homology"/>
<comment type="function">
    <text evidence="2">Catalyzes the hydrolysis of 5-hydroxyisourate (HIU) to 2-oxo-4-hydroxy-4-carboxy-5-ureidoimidazoline (OHCU).</text>
</comment>
<dbReference type="GeneID" id="31887459"/>
<dbReference type="GO" id="GO:0006144">
    <property type="term" value="P:purine nucleobase metabolic process"/>
    <property type="evidence" value="ECO:0007669"/>
    <property type="project" value="UniProtKB-KW"/>
</dbReference>
<reference evidence="12 13" key="1">
    <citation type="submission" date="2014-08" db="EMBL/GenBank/DDBJ databases">
        <authorList>
            <person name="Moulin Lionel"/>
        </authorList>
    </citation>
    <scope>NUCLEOTIDE SEQUENCE [LARGE SCALE GENOMIC DNA]</scope>
</reference>
<evidence type="ECO:0000313" key="10">
    <source>
        <dbReference type="EMBL" id="CDX12242.1"/>
    </source>
</evidence>
<dbReference type="CDD" id="cd05822">
    <property type="entry name" value="TLP_HIUase"/>
    <property type="match status" value="1"/>
</dbReference>
<dbReference type="PRINTS" id="PR00189">
    <property type="entry name" value="TRNSTHYRETIN"/>
</dbReference>
<dbReference type="AlphaFoldDB" id="A0A090DAN3"/>
<dbReference type="InterPro" id="IPR014306">
    <property type="entry name" value="Hydroxyisourate_hydrolase"/>
</dbReference>
<gene>
    <name evidence="11" type="ORF">MPL3365_180395</name>
    <name evidence="10" type="ORF">MPLDJ20_10017</name>
</gene>
<dbReference type="EMBL" id="CCNE01000010">
    <property type="protein sequence ID" value="CDX54005.1"/>
    <property type="molecule type" value="Genomic_DNA"/>
</dbReference>
<evidence type="ECO:0000256" key="2">
    <source>
        <dbReference type="ARBA" id="ARBA00002704"/>
    </source>
</evidence>
<keyword evidence="6 8" id="KW-0378">Hydrolase</keyword>
<comment type="catalytic activity">
    <reaction evidence="1 8">
        <text>5-hydroxyisourate + H2O = 5-hydroxy-2-oxo-4-ureido-2,5-dihydro-1H-imidazole-5-carboxylate + H(+)</text>
        <dbReference type="Rhea" id="RHEA:23736"/>
        <dbReference type="ChEBI" id="CHEBI:15377"/>
        <dbReference type="ChEBI" id="CHEBI:15378"/>
        <dbReference type="ChEBI" id="CHEBI:18072"/>
        <dbReference type="ChEBI" id="CHEBI:58639"/>
        <dbReference type="EC" id="3.5.2.17"/>
    </reaction>
</comment>
<evidence type="ECO:0000256" key="3">
    <source>
        <dbReference type="ARBA" id="ARBA00009850"/>
    </source>
</evidence>
<dbReference type="Proteomes" id="UP000046373">
    <property type="component" value="Unassembled WGS sequence"/>
</dbReference>
<dbReference type="SUPFAM" id="SSF49472">
    <property type="entry name" value="Transthyretin (synonym: prealbumin)"/>
    <property type="match status" value="1"/>
</dbReference>
<feature type="binding site" evidence="7">
    <location>
        <position position="53"/>
    </location>
    <ligand>
        <name>substrate</name>
    </ligand>
</feature>
<dbReference type="PANTHER" id="PTHR10395">
    <property type="entry name" value="URICASE AND TRANSTHYRETIN-RELATED"/>
    <property type="match status" value="1"/>
</dbReference>
<dbReference type="InterPro" id="IPR023418">
    <property type="entry name" value="Thyroxine_BS"/>
</dbReference>
<dbReference type="InterPro" id="IPR000895">
    <property type="entry name" value="Transthyretin/HIU_hydrolase"/>
</dbReference>
<protein>
    <recommendedName>
        <fullName evidence="8">5-hydroxyisourate hydrolase</fullName>
        <shortName evidence="8">HIU hydrolase</shortName>
        <shortName evidence="8">HIUHase</shortName>
        <ecNumber evidence="8">3.5.2.17</ecNumber>
    </recommendedName>
</protein>
<evidence type="ECO:0000256" key="7">
    <source>
        <dbReference type="PIRSR" id="PIRSR600895-51"/>
    </source>
</evidence>
<dbReference type="InterPro" id="IPR036817">
    <property type="entry name" value="Transthyretin/HIU_hydrolase_sf"/>
</dbReference>
<dbReference type="EC" id="3.5.2.17" evidence="8"/>
<sequence>MAETSKADGGRLTTHVLDTATGRPAKGLSIGLFRIEGQHRAHLKTVATNDDGRCDAPLLAGAEFRIGEYELVFAAGDYLRGQGIKLPEPAFLDIVPIRFGMAEARHYHVPLLISPYGYSTYRGS</sequence>
<dbReference type="FunFam" id="2.60.40.180:FF:000005">
    <property type="entry name" value="5-hydroxyisourate hydrolase"/>
    <property type="match status" value="1"/>
</dbReference>
<feature type="binding site" evidence="7">
    <location>
        <position position="121"/>
    </location>
    <ligand>
        <name>substrate</name>
    </ligand>
</feature>
<dbReference type="NCBIfam" id="TIGR02962">
    <property type="entry name" value="hdxy_isourate"/>
    <property type="match status" value="1"/>
</dbReference>
<accession>A0A090DAN3</accession>
<comment type="similarity">
    <text evidence="3 8">Belongs to the transthyretin family. 5-hydroxyisourate hydrolase subfamily.</text>
</comment>
<evidence type="ECO:0000256" key="5">
    <source>
        <dbReference type="ARBA" id="ARBA00022631"/>
    </source>
</evidence>
<evidence type="ECO:0000256" key="6">
    <source>
        <dbReference type="ARBA" id="ARBA00022801"/>
    </source>
</evidence>
<evidence type="ECO:0000256" key="8">
    <source>
        <dbReference type="RuleBase" id="RU361270"/>
    </source>
</evidence>
<keyword evidence="5 8" id="KW-0659">Purine metabolism</keyword>